<keyword evidence="2" id="KW-1185">Reference proteome</keyword>
<gene>
    <name evidence="1" type="ORF">X801_07580</name>
</gene>
<dbReference type="AlphaFoldDB" id="A0A1S8WQC4"/>
<sequence length="95" mass="10745">MYVHYSMQDSRERPAKRGINLKVVRFYSMASKYKLGGSKCGVTTFHGGCHGLNSSSCTYLSDPVGDLRHHELYIFGTTFQACLRNLLYITDRGCQ</sequence>
<evidence type="ECO:0000313" key="2">
    <source>
        <dbReference type="Proteomes" id="UP000243686"/>
    </source>
</evidence>
<proteinExistence type="predicted"/>
<reference evidence="1 2" key="1">
    <citation type="submission" date="2015-03" db="EMBL/GenBank/DDBJ databases">
        <title>Draft genome of the nematode, Opisthorchis viverrini.</title>
        <authorList>
            <person name="Mitreva M."/>
        </authorList>
    </citation>
    <scope>NUCLEOTIDE SEQUENCE [LARGE SCALE GENOMIC DNA]</scope>
    <source>
        <strain evidence="1">Khon Kaen</strain>
    </source>
</reference>
<accession>A0A1S8WQC4</accession>
<evidence type="ECO:0000313" key="1">
    <source>
        <dbReference type="EMBL" id="OON16607.1"/>
    </source>
</evidence>
<name>A0A1S8WQC4_OPIVI</name>
<organism evidence="1 2">
    <name type="scientific">Opisthorchis viverrini</name>
    <name type="common">Southeast Asian liver fluke</name>
    <dbReference type="NCBI Taxonomy" id="6198"/>
    <lineage>
        <taxon>Eukaryota</taxon>
        <taxon>Metazoa</taxon>
        <taxon>Spiralia</taxon>
        <taxon>Lophotrochozoa</taxon>
        <taxon>Platyhelminthes</taxon>
        <taxon>Trematoda</taxon>
        <taxon>Digenea</taxon>
        <taxon>Opisthorchiida</taxon>
        <taxon>Opisthorchiata</taxon>
        <taxon>Opisthorchiidae</taxon>
        <taxon>Opisthorchis</taxon>
    </lineage>
</organism>
<dbReference type="Proteomes" id="UP000243686">
    <property type="component" value="Unassembled WGS sequence"/>
</dbReference>
<dbReference type="EMBL" id="KV896978">
    <property type="protein sequence ID" value="OON16607.1"/>
    <property type="molecule type" value="Genomic_DNA"/>
</dbReference>
<protein>
    <submittedName>
        <fullName evidence="1">Uncharacterized protein</fullName>
    </submittedName>
</protein>